<dbReference type="SMART" id="SM00645">
    <property type="entry name" value="Pept_C1"/>
    <property type="match status" value="1"/>
</dbReference>
<keyword evidence="4" id="KW-0732">Signal</keyword>
<evidence type="ECO:0000256" key="2">
    <source>
        <dbReference type="ARBA" id="ARBA00023145"/>
    </source>
</evidence>
<name>A0A6U9PA87_9DINO</name>
<reference evidence="6" key="1">
    <citation type="submission" date="2021-01" db="EMBL/GenBank/DDBJ databases">
        <authorList>
            <person name="Corre E."/>
            <person name="Pelletier E."/>
            <person name="Niang G."/>
            <person name="Scheremetjew M."/>
            <person name="Finn R."/>
            <person name="Kale V."/>
            <person name="Holt S."/>
            <person name="Cochrane G."/>
            <person name="Meng A."/>
            <person name="Brown T."/>
            <person name="Cohen L."/>
        </authorList>
    </citation>
    <scope>NUCLEOTIDE SEQUENCE</scope>
    <source>
        <strain evidence="6">RCC3387</strain>
    </source>
</reference>
<dbReference type="PANTHER" id="PTHR12411">
    <property type="entry name" value="CYSTEINE PROTEASE FAMILY C1-RELATED"/>
    <property type="match status" value="1"/>
</dbReference>
<dbReference type="Gene3D" id="3.90.70.10">
    <property type="entry name" value="Cysteine proteinases"/>
    <property type="match status" value="1"/>
</dbReference>
<feature type="domain" description="Peptidase C1A papain C-terminal" evidence="5">
    <location>
        <begin position="216"/>
        <end position="461"/>
    </location>
</feature>
<dbReference type="InterPro" id="IPR038765">
    <property type="entry name" value="Papain-like_cys_pep_sf"/>
</dbReference>
<dbReference type="GO" id="GO:0008234">
    <property type="term" value="F:cysteine-type peptidase activity"/>
    <property type="evidence" value="ECO:0007669"/>
    <property type="project" value="InterPro"/>
</dbReference>
<feature type="signal peptide" evidence="4">
    <location>
        <begin position="1"/>
        <end position="21"/>
    </location>
</feature>
<evidence type="ECO:0000256" key="1">
    <source>
        <dbReference type="ARBA" id="ARBA00008455"/>
    </source>
</evidence>
<feature type="chain" id="PRO_5030160629" description="Peptidase C1A papain C-terminal domain-containing protein" evidence="4">
    <location>
        <begin position="22"/>
        <end position="469"/>
    </location>
</feature>
<feature type="region of interest" description="Disordered" evidence="3">
    <location>
        <begin position="195"/>
        <end position="221"/>
    </location>
</feature>
<dbReference type="EMBL" id="HBGW01003983">
    <property type="protein sequence ID" value="CAD9492220.1"/>
    <property type="molecule type" value="Transcribed_RNA"/>
</dbReference>
<sequence>MARIASLLAAVAASLPVAAHAAPPLAGTYLERADGQGGECPADADEDCLLQVAAKDKAACDKADARSACDPRLSERPTLDFEKILDDQLTRAIGAIGASGFSNVSAVFDNVIDRSGAGAELTPAEMQAYRANFMASVDGRDDLATAVREAIRQALPAMPEALAEKINAANLSYTVGPELRPRSAFPTGLAPLPVPQSWLSDPEEANETLSEGQAPPPPSFDARQNWPACAKVIGRIHDQGNCGSCWAFAAMQVMDSRTCIGLSNTGDNDIDVDLSRGFAISCVPELAGSGCGGAYPLAAYLYIKTHRGIPPTECVPYFAAGTRRRDSTTRRRAPACPRSCSRGRKFTTLYRPRGIGVNVQMFTGGAETKDKRPNEAMMNAIMSGGPVDWMVDSNQILGYRTGVIRHCFQPADHAVTAIGWGSGGPDGEHIITINSWGESWGDKGMFKAGWCMVGYWTRPGIVRQVDDDR</sequence>
<evidence type="ECO:0000256" key="3">
    <source>
        <dbReference type="SAM" id="MobiDB-lite"/>
    </source>
</evidence>
<dbReference type="PROSITE" id="PS00139">
    <property type="entry name" value="THIOL_PROTEASE_CYS"/>
    <property type="match status" value="1"/>
</dbReference>
<organism evidence="6">
    <name type="scientific">Zooxanthella nutricula</name>
    <dbReference type="NCBI Taxonomy" id="1333877"/>
    <lineage>
        <taxon>Eukaryota</taxon>
        <taxon>Sar</taxon>
        <taxon>Alveolata</taxon>
        <taxon>Dinophyceae</taxon>
        <taxon>Peridiniales</taxon>
        <taxon>Peridiniales incertae sedis</taxon>
        <taxon>Zooxanthella</taxon>
    </lineage>
</organism>
<proteinExistence type="inferred from homology"/>
<dbReference type="GO" id="GO:0006508">
    <property type="term" value="P:proteolysis"/>
    <property type="evidence" value="ECO:0007669"/>
    <property type="project" value="InterPro"/>
</dbReference>
<comment type="similarity">
    <text evidence="1">Belongs to the peptidase C1 family.</text>
</comment>
<evidence type="ECO:0000259" key="5">
    <source>
        <dbReference type="SMART" id="SM00645"/>
    </source>
</evidence>
<keyword evidence="2" id="KW-0865">Zymogen</keyword>
<accession>A0A6U9PA87</accession>
<dbReference type="InterPro" id="IPR000169">
    <property type="entry name" value="Pept_cys_AS"/>
</dbReference>
<dbReference type="AlphaFoldDB" id="A0A6U9PA87"/>
<dbReference type="PRINTS" id="PR00705">
    <property type="entry name" value="PAPAIN"/>
</dbReference>
<evidence type="ECO:0000313" key="6">
    <source>
        <dbReference type="EMBL" id="CAD9492220.1"/>
    </source>
</evidence>
<dbReference type="Pfam" id="PF00112">
    <property type="entry name" value="Peptidase_C1"/>
    <property type="match status" value="1"/>
</dbReference>
<gene>
    <name evidence="6" type="ORF">BRAN1462_LOCUS2638</name>
</gene>
<dbReference type="InterPro" id="IPR013128">
    <property type="entry name" value="Peptidase_C1A"/>
</dbReference>
<dbReference type="InterPro" id="IPR000668">
    <property type="entry name" value="Peptidase_C1A_C"/>
</dbReference>
<dbReference type="SUPFAM" id="SSF54001">
    <property type="entry name" value="Cysteine proteinases"/>
    <property type="match status" value="1"/>
</dbReference>
<dbReference type="PROSITE" id="PS00639">
    <property type="entry name" value="THIOL_PROTEASE_HIS"/>
    <property type="match status" value="1"/>
</dbReference>
<evidence type="ECO:0000256" key="4">
    <source>
        <dbReference type="SAM" id="SignalP"/>
    </source>
</evidence>
<dbReference type="InterPro" id="IPR025660">
    <property type="entry name" value="Pept_his_AS"/>
</dbReference>
<protein>
    <recommendedName>
        <fullName evidence="5">Peptidase C1A papain C-terminal domain-containing protein</fullName>
    </recommendedName>
</protein>